<dbReference type="RefSeq" id="WP_279448139.1">
    <property type="nucleotide sequence ID" value="NZ_CP122379.1"/>
</dbReference>
<dbReference type="EMBL" id="CP122379">
    <property type="protein sequence ID" value="WGF92182.1"/>
    <property type="molecule type" value="Genomic_DNA"/>
</dbReference>
<proteinExistence type="inferred from homology"/>
<comment type="similarity">
    <text evidence="2">Belongs to the SusD family.</text>
</comment>
<accession>A0ABY8KWE5</accession>
<evidence type="ECO:0000259" key="7">
    <source>
        <dbReference type="Pfam" id="PF14322"/>
    </source>
</evidence>
<comment type="subcellular location">
    <subcellularLocation>
        <location evidence="1">Cell outer membrane</location>
    </subcellularLocation>
</comment>
<dbReference type="Pfam" id="PF07980">
    <property type="entry name" value="SusD_RagB"/>
    <property type="match status" value="1"/>
</dbReference>
<feature type="domain" description="RagB/SusD" evidence="6">
    <location>
        <begin position="268"/>
        <end position="408"/>
    </location>
</feature>
<keyword evidence="9" id="KW-1185">Reference proteome</keyword>
<keyword evidence="4" id="KW-0472">Membrane</keyword>
<evidence type="ECO:0000259" key="6">
    <source>
        <dbReference type="Pfam" id="PF07980"/>
    </source>
</evidence>
<organism evidence="8 9">
    <name type="scientific">Aequorivita marisscotiae</name>
    <dbReference type="NCBI Taxonomy" id="3040348"/>
    <lineage>
        <taxon>Bacteria</taxon>
        <taxon>Pseudomonadati</taxon>
        <taxon>Bacteroidota</taxon>
        <taxon>Flavobacteriia</taxon>
        <taxon>Flavobacteriales</taxon>
        <taxon>Flavobacteriaceae</taxon>
        <taxon>Aequorivita</taxon>
    </lineage>
</organism>
<evidence type="ECO:0000256" key="4">
    <source>
        <dbReference type="ARBA" id="ARBA00023136"/>
    </source>
</evidence>
<evidence type="ECO:0000256" key="3">
    <source>
        <dbReference type="ARBA" id="ARBA00022729"/>
    </source>
</evidence>
<dbReference type="SUPFAM" id="SSF48452">
    <property type="entry name" value="TPR-like"/>
    <property type="match status" value="1"/>
</dbReference>
<gene>
    <name evidence="8" type="ORF">QCQ61_13335</name>
</gene>
<evidence type="ECO:0000256" key="2">
    <source>
        <dbReference type="ARBA" id="ARBA00006275"/>
    </source>
</evidence>
<evidence type="ECO:0000313" key="8">
    <source>
        <dbReference type="EMBL" id="WGF92182.1"/>
    </source>
</evidence>
<dbReference type="Proteomes" id="UP001238523">
    <property type="component" value="Chromosome"/>
</dbReference>
<protein>
    <submittedName>
        <fullName evidence="8">RagB/SusD family nutrient uptake outer membrane protein</fullName>
    </submittedName>
</protein>
<dbReference type="InterPro" id="IPR033985">
    <property type="entry name" value="SusD-like_N"/>
</dbReference>
<evidence type="ECO:0000313" key="9">
    <source>
        <dbReference type="Proteomes" id="UP001238523"/>
    </source>
</evidence>
<dbReference type="InterPro" id="IPR011990">
    <property type="entry name" value="TPR-like_helical_dom_sf"/>
</dbReference>
<dbReference type="Pfam" id="PF14322">
    <property type="entry name" value="SusD-like_3"/>
    <property type="match status" value="1"/>
</dbReference>
<sequence>MSEIYAQLRDNSLVSGGTGGLGVLMGLYADELDYYGTPVGSVGQFYNHTILSTNEQVSSFWNSSYSIIYGCNAILQGLEKSTKLSLEDIEPLQGEALAIRSLTHFNLARLFGDIPYITTTDYTVNSTVSRLPIQEVLEYIVNDILEARSLLPEENFIGNHIYVDGTVATALLAKVYLETEQWQLAIEATTMLIEDGPFELGENVENVFLKNSPATIWQLKPREGNNTMEGQTFIFTVGPPPFAALRPEFVGAFEPMDTRRDLWIGEVTNGSDTWYYPNKYKLNTPGRSEEFSIVFRLAEMYLIRAEARAHLGILSEAKNDLNAVRQRASLPPITATSQEEILNAIATEVFHEFFSEHGLRWFNLTRTSNATETLLPIKPAWQPTDVLLPIPQSELLANPNLLPQNPGY</sequence>
<evidence type="ECO:0000256" key="1">
    <source>
        <dbReference type="ARBA" id="ARBA00004442"/>
    </source>
</evidence>
<name>A0ABY8KWE5_9FLAO</name>
<dbReference type="CDD" id="cd08977">
    <property type="entry name" value="SusD"/>
    <property type="match status" value="1"/>
</dbReference>
<feature type="domain" description="SusD-like N-terminal" evidence="7">
    <location>
        <begin position="43"/>
        <end position="177"/>
    </location>
</feature>
<keyword evidence="3" id="KW-0732">Signal</keyword>
<reference evidence="8 9" key="1">
    <citation type="submission" date="2023-04" db="EMBL/GenBank/DDBJ databases">
        <title>Taxonomic identification of the Arctic strain Aequorivita sp. nov. and transcriptomic analysis in response to temperature stress.</title>
        <authorList>
            <person name="Liu W."/>
            <person name="Cong B."/>
            <person name="Lin J."/>
        </authorList>
    </citation>
    <scope>NUCLEOTIDE SEQUENCE [LARGE SCALE GENOMIC DNA]</scope>
    <source>
        <strain evidence="8 9">Ant34-E75</strain>
    </source>
</reference>
<dbReference type="InterPro" id="IPR012944">
    <property type="entry name" value="SusD_RagB_dom"/>
</dbReference>
<keyword evidence="5" id="KW-0998">Cell outer membrane</keyword>
<dbReference type="Gene3D" id="1.25.40.390">
    <property type="match status" value="1"/>
</dbReference>
<evidence type="ECO:0000256" key="5">
    <source>
        <dbReference type="ARBA" id="ARBA00023237"/>
    </source>
</evidence>